<comment type="caution">
    <text evidence="7">The sequence shown here is derived from an EMBL/GenBank/DDBJ whole genome shotgun (WGS) entry which is preliminary data.</text>
</comment>
<dbReference type="SUPFAM" id="SSF52283">
    <property type="entry name" value="Formate/glycerate dehydrogenase catalytic domain-like"/>
    <property type="match status" value="1"/>
</dbReference>
<dbReference type="EMBL" id="SJPS01000003">
    <property type="protein sequence ID" value="TWU27860.1"/>
    <property type="molecule type" value="Genomic_DNA"/>
</dbReference>
<dbReference type="InterPro" id="IPR029753">
    <property type="entry name" value="D-isomer_DH_CS"/>
</dbReference>
<dbReference type="EC" id="1.1.1.29" evidence="7"/>
<keyword evidence="3" id="KW-0520">NAD</keyword>
<feature type="domain" description="D-isomer specific 2-hydroxyacid dehydrogenase NAD-binding" evidence="6">
    <location>
        <begin position="114"/>
        <end position="292"/>
    </location>
</feature>
<dbReference type="GO" id="GO:0051287">
    <property type="term" value="F:NAD binding"/>
    <property type="evidence" value="ECO:0007669"/>
    <property type="project" value="InterPro"/>
</dbReference>
<protein>
    <submittedName>
        <fullName evidence="7">Glycerate dehydrogenase</fullName>
        <ecNumber evidence="7">1.1.1.29</ecNumber>
    </submittedName>
</protein>
<gene>
    <name evidence="7" type="primary">hprA_1</name>
    <name evidence="7" type="ORF">Pla144_26370</name>
</gene>
<dbReference type="InterPro" id="IPR050418">
    <property type="entry name" value="D-iso_2-hydroxyacid_DH_PdxB"/>
</dbReference>
<dbReference type="GO" id="GO:0008465">
    <property type="term" value="F:hydroxypyruvate reductase (NADH) activity"/>
    <property type="evidence" value="ECO:0007669"/>
    <property type="project" value="UniProtKB-EC"/>
</dbReference>
<evidence type="ECO:0000313" key="8">
    <source>
        <dbReference type="Proteomes" id="UP000318437"/>
    </source>
</evidence>
<dbReference type="Gene3D" id="3.40.50.720">
    <property type="entry name" value="NAD(P)-binding Rossmann-like Domain"/>
    <property type="match status" value="2"/>
</dbReference>
<reference evidence="7 8" key="1">
    <citation type="submission" date="2019-02" db="EMBL/GenBank/DDBJ databases">
        <title>Deep-cultivation of Planctomycetes and their phenomic and genomic characterization uncovers novel biology.</title>
        <authorList>
            <person name="Wiegand S."/>
            <person name="Jogler M."/>
            <person name="Boedeker C."/>
            <person name="Pinto D."/>
            <person name="Vollmers J."/>
            <person name="Rivas-Marin E."/>
            <person name="Kohn T."/>
            <person name="Peeters S.H."/>
            <person name="Heuer A."/>
            <person name="Rast P."/>
            <person name="Oberbeckmann S."/>
            <person name="Bunk B."/>
            <person name="Jeske O."/>
            <person name="Meyerdierks A."/>
            <person name="Storesund J.E."/>
            <person name="Kallscheuer N."/>
            <person name="Luecker S."/>
            <person name="Lage O.M."/>
            <person name="Pohl T."/>
            <person name="Merkel B.J."/>
            <person name="Hornburger P."/>
            <person name="Mueller R.-W."/>
            <person name="Bruemmer F."/>
            <person name="Labrenz M."/>
            <person name="Spormann A.M."/>
            <person name="Op Den Camp H."/>
            <person name="Overmann J."/>
            <person name="Amann R."/>
            <person name="Jetten M.S.M."/>
            <person name="Mascher T."/>
            <person name="Medema M.H."/>
            <person name="Devos D.P."/>
            <person name="Kaster A.-K."/>
            <person name="Ovreas L."/>
            <person name="Rohde M."/>
            <person name="Galperin M.Y."/>
            <person name="Jogler C."/>
        </authorList>
    </citation>
    <scope>NUCLEOTIDE SEQUENCE [LARGE SCALE GENOMIC DNA]</scope>
    <source>
        <strain evidence="7 8">Pla144</strain>
    </source>
</reference>
<dbReference type="PROSITE" id="PS00670">
    <property type="entry name" value="D_2_HYDROXYACID_DH_2"/>
    <property type="match status" value="1"/>
</dbReference>
<proteinExistence type="inferred from homology"/>
<evidence type="ECO:0000256" key="1">
    <source>
        <dbReference type="ARBA" id="ARBA00005854"/>
    </source>
</evidence>
<evidence type="ECO:0000256" key="4">
    <source>
        <dbReference type="RuleBase" id="RU003719"/>
    </source>
</evidence>
<dbReference type="Proteomes" id="UP000318437">
    <property type="component" value="Unassembled WGS sequence"/>
</dbReference>
<dbReference type="PANTHER" id="PTHR43761">
    <property type="entry name" value="D-ISOMER SPECIFIC 2-HYDROXYACID DEHYDROGENASE FAMILY PROTEIN (AFU_ORTHOLOGUE AFUA_1G13630)"/>
    <property type="match status" value="1"/>
</dbReference>
<evidence type="ECO:0000313" key="7">
    <source>
        <dbReference type="EMBL" id="TWU27860.1"/>
    </source>
</evidence>
<keyword evidence="2 4" id="KW-0560">Oxidoreductase</keyword>
<dbReference type="FunFam" id="3.40.50.720:FF:000203">
    <property type="entry name" value="D-3-phosphoglycerate dehydrogenase (SerA)"/>
    <property type="match status" value="1"/>
</dbReference>
<comment type="similarity">
    <text evidence="1 4">Belongs to the D-isomer specific 2-hydroxyacid dehydrogenase family.</text>
</comment>
<dbReference type="InterPro" id="IPR036291">
    <property type="entry name" value="NAD(P)-bd_dom_sf"/>
</dbReference>
<evidence type="ECO:0000256" key="3">
    <source>
        <dbReference type="ARBA" id="ARBA00023027"/>
    </source>
</evidence>
<sequence length="323" mass="34895">MSRMDKPPQIVVIDGYTLSHGDLTWNALESLGQCTVFDRSTEAEVLSRSADADIILTNKVKFSGDTINKLPQLKYIGVTATGTNVVDLSAAREHDIIVTNVPSYGTDSVAQLTIAHLLNLVQRVGHHADAVRAGRWSKAPDWCFWDTPLIELKGLTMGILGFGEIGRAVAKLADAFGMPVIATTRSSCKHPDYVQMVDVDELFRTADVLSLHCPLTPETKGLVNAERLAEMKRSAFLINTSRGQLIDEQALAEALANGEIAGAGLDVLSTEPPPVDHPLVAAPNCFITPHLAWATLSARKRLMQVLVENVAAFLAGKPQNVVN</sequence>
<dbReference type="InterPro" id="IPR006139">
    <property type="entry name" value="D-isomer_2_OHA_DH_cat_dom"/>
</dbReference>
<evidence type="ECO:0000259" key="6">
    <source>
        <dbReference type="Pfam" id="PF02826"/>
    </source>
</evidence>
<dbReference type="AlphaFoldDB" id="A0A5C6CTD9"/>
<evidence type="ECO:0000259" key="5">
    <source>
        <dbReference type="Pfam" id="PF00389"/>
    </source>
</evidence>
<dbReference type="SUPFAM" id="SSF51735">
    <property type="entry name" value="NAD(P)-binding Rossmann-fold domains"/>
    <property type="match status" value="1"/>
</dbReference>
<name>A0A5C6CTD9_9BACT</name>
<dbReference type="Pfam" id="PF02826">
    <property type="entry name" value="2-Hacid_dh_C"/>
    <property type="match status" value="1"/>
</dbReference>
<dbReference type="Pfam" id="PF00389">
    <property type="entry name" value="2-Hacid_dh"/>
    <property type="match status" value="1"/>
</dbReference>
<dbReference type="CDD" id="cd12162">
    <property type="entry name" value="2-Hacid_dh_4"/>
    <property type="match status" value="1"/>
</dbReference>
<organism evidence="7 8">
    <name type="scientific">Bythopirellula polymerisocia</name>
    <dbReference type="NCBI Taxonomy" id="2528003"/>
    <lineage>
        <taxon>Bacteria</taxon>
        <taxon>Pseudomonadati</taxon>
        <taxon>Planctomycetota</taxon>
        <taxon>Planctomycetia</taxon>
        <taxon>Pirellulales</taxon>
        <taxon>Lacipirellulaceae</taxon>
        <taxon>Bythopirellula</taxon>
    </lineage>
</organism>
<evidence type="ECO:0000256" key="2">
    <source>
        <dbReference type="ARBA" id="ARBA00023002"/>
    </source>
</evidence>
<keyword evidence="8" id="KW-1185">Reference proteome</keyword>
<dbReference type="PANTHER" id="PTHR43761:SF1">
    <property type="entry name" value="D-ISOMER SPECIFIC 2-HYDROXYACID DEHYDROGENASE CATALYTIC DOMAIN-CONTAINING PROTEIN-RELATED"/>
    <property type="match status" value="1"/>
</dbReference>
<dbReference type="InterPro" id="IPR006140">
    <property type="entry name" value="D-isomer_DH_NAD-bd"/>
</dbReference>
<feature type="domain" description="D-isomer specific 2-hydroxyacid dehydrogenase catalytic" evidence="5">
    <location>
        <begin position="28"/>
        <end position="323"/>
    </location>
</feature>
<dbReference type="PROSITE" id="PS00671">
    <property type="entry name" value="D_2_HYDROXYACID_DH_3"/>
    <property type="match status" value="1"/>
</dbReference>
<accession>A0A5C6CTD9</accession>